<dbReference type="Gene3D" id="3.90.550.10">
    <property type="entry name" value="Spore Coat Polysaccharide Biosynthesis Protein SpsA, Chain A"/>
    <property type="match status" value="1"/>
</dbReference>
<dbReference type="GO" id="GO:0006048">
    <property type="term" value="P:UDP-N-acetylglucosamine biosynthetic process"/>
    <property type="evidence" value="ECO:0007669"/>
    <property type="project" value="TreeGrafter"/>
</dbReference>
<evidence type="ECO:0000256" key="1">
    <source>
        <dbReference type="SAM" id="MobiDB-lite"/>
    </source>
</evidence>
<dbReference type="Proteomes" id="UP000236333">
    <property type="component" value="Unassembled WGS sequence"/>
</dbReference>
<dbReference type="PANTHER" id="PTHR11952:SF14">
    <property type="entry name" value="UTP--GLUCOSE-1-PHOSPHATE URIDYLYLTRANSFERASE 3, CHLOROPLASTIC"/>
    <property type="match status" value="1"/>
</dbReference>
<proteinExistence type="predicted"/>
<comment type="caution">
    <text evidence="3">The sequence shown here is derived from an EMBL/GenBank/DDBJ whole genome shotgun (WGS) entry which is preliminary data.</text>
</comment>
<dbReference type="SUPFAM" id="SSF53448">
    <property type="entry name" value="Nucleotide-diphospho-sugar transferases"/>
    <property type="match status" value="1"/>
</dbReference>
<dbReference type="InterPro" id="IPR057388">
    <property type="entry name" value="Hexapep_UGP3_C"/>
</dbReference>
<dbReference type="AlphaFoldDB" id="A0A2J8A8N0"/>
<protein>
    <recommendedName>
        <fullName evidence="2">UGP3-like C-terminal hexapeptide repeats domain-containing protein</fullName>
    </recommendedName>
</protein>
<keyword evidence="4" id="KW-1185">Reference proteome</keyword>
<evidence type="ECO:0000313" key="3">
    <source>
        <dbReference type="EMBL" id="PNH08896.1"/>
    </source>
</evidence>
<reference evidence="3 4" key="1">
    <citation type="journal article" date="2017" name="Mol. Biol. Evol.">
        <title>The 4-celled Tetrabaena socialis nuclear genome reveals the essential components for genetic control of cell number at the origin of multicellularity in the volvocine lineage.</title>
        <authorList>
            <person name="Featherston J."/>
            <person name="Arakaki Y."/>
            <person name="Hanschen E.R."/>
            <person name="Ferris P.J."/>
            <person name="Michod R.E."/>
            <person name="Olson B.J.S.C."/>
            <person name="Nozaki H."/>
            <person name="Durand P.M."/>
        </authorList>
    </citation>
    <scope>NUCLEOTIDE SEQUENCE [LARGE SCALE GENOMIC DNA]</scope>
    <source>
        <strain evidence="3 4">NIES-571</strain>
    </source>
</reference>
<feature type="region of interest" description="Disordered" evidence="1">
    <location>
        <begin position="1"/>
        <end position="47"/>
    </location>
</feature>
<sequence>MSSRTLAPALGGPATQRPCRGALAPLPPPLPLQQRQPQRNAAAAAPRGRVRLAAALQPPREQQPQGLQAAEQPAFRLPYGSADDRAAAEPASGTVTSYDDEYLAQPGGEVPLEAQVERLQALLGRLREAGNVEAKVETLLRVDSVAAFLAHPRNAAVCEALRGMGAEEQLLLLSLPAMLQEHVLMEPWLLSRPLGPMMKPGGHGAIWKLMWDEGVFDWLTRTHGRRAALVRQISNPMAGTDTTLLALAGAGFSRGGAGGDAFGFMSCERAVGAAEGMNVLQERRRWVEGPAPAGGGGGEPGPEGAAAGRWVYEYGVTNVEYTEFERLGLSDEAVSANSKTSVFPANTNVLYVGLRAAKRIVAEAVANGNGEQLMPGLIFNLNKKVAYTDPLGGETRQLRAGRMESTMQNLADFMTDRFEQPLDPKSHASTNATLAISSLRNGTTEMPMPPPPPAPAVADAAAARAAAAGQFGSSGPAGGMLRYSSRCGRVQMVNVRVRNAGIDWQAPGNVYWKHQVARHESCKVLLLGQSEFEAHDVTIAGSHTFVVPDGHRLSVTAAADGSPRAVLTPLAPAAGQELGELGGGGGDDLSAARRLGFQPSWEWQYAMDSFGAIRLSYESSGSAVPAAGIVATVLAAAEQRSQYVLDFNI</sequence>
<evidence type="ECO:0000259" key="2">
    <source>
        <dbReference type="Pfam" id="PF25441"/>
    </source>
</evidence>
<dbReference type="InterPro" id="IPR029044">
    <property type="entry name" value="Nucleotide-diphossugar_trans"/>
</dbReference>
<evidence type="ECO:0000313" key="4">
    <source>
        <dbReference type="Proteomes" id="UP000236333"/>
    </source>
</evidence>
<dbReference type="OrthoDB" id="2020092at2759"/>
<accession>A0A2J8A8N0</accession>
<feature type="compositionally biased region" description="Low complexity" evidence="1">
    <location>
        <begin position="32"/>
        <end position="47"/>
    </location>
</feature>
<dbReference type="Pfam" id="PF25441">
    <property type="entry name" value="Hexapep_UGP3_C"/>
    <property type="match status" value="1"/>
</dbReference>
<feature type="domain" description="UGP3-like C-terminal hexapeptide repeats" evidence="2">
    <location>
        <begin position="475"/>
        <end position="562"/>
    </location>
</feature>
<dbReference type="PANTHER" id="PTHR11952">
    <property type="entry name" value="UDP- GLUCOSE PYROPHOSPHORYLASE"/>
    <property type="match status" value="1"/>
</dbReference>
<name>A0A2J8A8N0_9CHLO</name>
<dbReference type="GO" id="GO:0003977">
    <property type="term" value="F:UDP-N-acetylglucosamine diphosphorylase activity"/>
    <property type="evidence" value="ECO:0007669"/>
    <property type="project" value="TreeGrafter"/>
</dbReference>
<gene>
    <name evidence="3" type="ORF">TSOC_004536</name>
</gene>
<dbReference type="InterPro" id="IPR039741">
    <property type="entry name" value="UDP-sugar_pyrophosphorylase"/>
</dbReference>
<organism evidence="3 4">
    <name type="scientific">Tetrabaena socialis</name>
    <dbReference type="NCBI Taxonomy" id="47790"/>
    <lineage>
        <taxon>Eukaryota</taxon>
        <taxon>Viridiplantae</taxon>
        <taxon>Chlorophyta</taxon>
        <taxon>core chlorophytes</taxon>
        <taxon>Chlorophyceae</taxon>
        <taxon>CS clade</taxon>
        <taxon>Chlamydomonadales</taxon>
        <taxon>Tetrabaenaceae</taxon>
        <taxon>Tetrabaena</taxon>
    </lineage>
</organism>
<dbReference type="EMBL" id="PGGS01000112">
    <property type="protein sequence ID" value="PNH08896.1"/>
    <property type="molecule type" value="Genomic_DNA"/>
</dbReference>